<gene>
    <name evidence="8" type="ORF">HYC85_007929</name>
</gene>
<reference evidence="8 9" key="2">
    <citation type="submission" date="2020-07" db="EMBL/GenBank/DDBJ databases">
        <title>Genome assembly of wild tea tree DASZ reveals pedigree and selection history of tea varieties.</title>
        <authorList>
            <person name="Zhang W."/>
        </authorList>
    </citation>
    <scope>NUCLEOTIDE SEQUENCE [LARGE SCALE GENOMIC DNA]</scope>
    <source>
        <strain evidence="9">cv. G240</strain>
        <tissue evidence="8">Leaf</tissue>
    </source>
</reference>
<evidence type="ECO:0000256" key="3">
    <source>
        <dbReference type="ARBA" id="ARBA00023127"/>
    </source>
</evidence>
<keyword evidence="4" id="KW-0131">Cell cycle</keyword>
<dbReference type="InterPro" id="IPR048258">
    <property type="entry name" value="Cyclins_cyclin-box"/>
</dbReference>
<proteinExistence type="inferred from homology"/>
<dbReference type="SUPFAM" id="SSF47954">
    <property type="entry name" value="Cyclin-like"/>
    <property type="match status" value="2"/>
</dbReference>
<feature type="domain" description="Cyclin C-terminal" evidence="7">
    <location>
        <begin position="445"/>
        <end position="574"/>
    </location>
</feature>
<dbReference type="Pfam" id="PF02984">
    <property type="entry name" value="Cyclin_C"/>
    <property type="match status" value="1"/>
</dbReference>
<dbReference type="InterPro" id="IPR006671">
    <property type="entry name" value="Cyclin_N"/>
</dbReference>
<dbReference type="CDD" id="cd20506">
    <property type="entry name" value="CYCLIN_AtCycA-like_rpt2"/>
    <property type="match status" value="1"/>
</dbReference>
<comment type="caution">
    <text evidence="8">The sequence shown here is derived from an EMBL/GenBank/DDBJ whole genome shotgun (WGS) entry which is preliminary data.</text>
</comment>
<dbReference type="SMART" id="SM00385">
    <property type="entry name" value="CYCLIN"/>
    <property type="match status" value="2"/>
</dbReference>
<evidence type="ECO:0000313" key="9">
    <source>
        <dbReference type="Proteomes" id="UP000593564"/>
    </source>
</evidence>
<dbReference type="SMART" id="SM01332">
    <property type="entry name" value="Cyclin_C"/>
    <property type="match status" value="1"/>
</dbReference>
<accession>A0A7J7HQE7</accession>
<dbReference type="Pfam" id="PF00134">
    <property type="entry name" value="Cyclin_N"/>
    <property type="match status" value="1"/>
</dbReference>
<dbReference type="GO" id="GO:0051301">
    <property type="term" value="P:cell division"/>
    <property type="evidence" value="ECO:0007669"/>
    <property type="project" value="UniProtKB-KW"/>
</dbReference>
<dbReference type="InterPro" id="IPR039361">
    <property type="entry name" value="Cyclin"/>
</dbReference>
<feature type="domain" description="Cyclin-like" evidence="6">
    <location>
        <begin position="449"/>
        <end position="544"/>
    </location>
</feature>
<evidence type="ECO:0000256" key="4">
    <source>
        <dbReference type="ARBA" id="ARBA00023306"/>
    </source>
</evidence>
<evidence type="ECO:0000256" key="2">
    <source>
        <dbReference type="ARBA" id="ARBA00022618"/>
    </source>
</evidence>
<dbReference type="Gene3D" id="1.10.472.10">
    <property type="entry name" value="Cyclin-like"/>
    <property type="match status" value="2"/>
</dbReference>
<evidence type="ECO:0000313" key="8">
    <source>
        <dbReference type="EMBL" id="KAF5955073.1"/>
    </source>
</evidence>
<dbReference type="Proteomes" id="UP000593564">
    <property type="component" value="Unassembled WGS sequence"/>
</dbReference>
<evidence type="ECO:0000259" key="7">
    <source>
        <dbReference type="SMART" id="SM01332"/>
    </source>
</evidence>
<evidence type="ECO:0008006" key="10">
    <source>
        <dbReference type="Google" id="ProtNLM"/>
    </source>
</evidence>
<dbReference type="AlphaFoldDB" id="A0A7J7HQE7"/>
<dbReference type="PROSITE" id="PS00292">
    <property type="entry name" value="CYCLINS"/>
    <property type="match status" value="1"/>
</dbReference>
<keyword evidence="2" id="KW-0132">Cell division</keyword>
<keyword evidence="9" id="KW-1185">Reference proteome</keyword>
<dbReference type="FunFam" id="1.10.472.10:FF:000013">
    <property type="entry name" value="Cyclin A1"/>
    <property type="match status" value="1"/>
</dbReference>
<evidence type="ECO:0000259" key="6">
    <source>
        <dbReference type="SMART" id="SM00385"/>
    </source>
</evidence>
<dbReference type="InterPro" id="IPR013763">
    <property type="entry name" value="Cyclin-like_dom"/>
</dbReference>
<reference evidence="9" key="1">
    <citation type="journal article" date="2020" name="Nat. Commun.">
        <title>Genome assembly of wild tea tree DASZ reveals pedigree and selection history of tea varieties.</title>
        <authorList>
            <person name="Zhang W."/>
            <person name="Zhang Y."/>
            <person name="Qiu H."/>
            <person name="Guo Y."/>
            <person name="Wan H."/>
            <person name="Zhang X."/>
            <person name="Scossa F."/>
            <person name="Alseekh S."/>
            <person name="Zhang Q."/>
            <person name="Wang P."/>
            <person name="Xu L."/>
            <person name="Schmidt M.H."/>
            <person name="Jia X."/>
            <person name="Li D."/>
            <person name="Zhu A."/>
            <person name="Guo F."/>
            <person name="Chen W."/>
            <person name="Ni D."/>
            <person name="Usadel B."/>
            <person name="Fernie A.R."/>
            <person name="Wen W."/>
        </authorList>
    </citation>
    <scope>NUCLEOTIDE SEQUENCE [LARGE SCALE GENOMIC DNA]</scope>
    <source>
        <strain evidence="9">cv. G240</strain>
    </source>
</reference>
<organism evidence="8 9">
    <name type="scientific">Camellia sinensis</name>
    <name type="common">Tea plant</name>
    <name type="synonym">Thea sinensis</name>
    <dbReference type="NCBI Taxonomy" id="4442"/>
    <lineage>
        <taxon>Eukaryota</taxon>
        <taxon>Viridiplantae</taxon>
        <taxon>Streptophyta</taxon>
        <taxon>Embryophyta</taxon>
        <taxon>Tracheophyta</taxon>
        <taxon>Spermatophyta</taxon>
        <taxon>Magnoliopsida</taxon>
        <taxon>eudicotyledons</taxon>
        <taxon>Gunneridae</taxon>
        <taxon>Pentapetalae</taxon>
        <taxon>asterids</taxon>
        <taxon>Ericales</taxon>
        <taxon>Theaceae</taxon>
        <taxon>Camellia</taxon>
    </lineage>
</organism>
<sequence>MAAKPKLAKKRPTLANLMNQTNGSLNAPRAVVVSKKPVVLDRFAMDLPTRFACMARLVAKITPDPWLIIKPALYDAPSALFPSDFSKYFANGWERRSANNSSSHFIELNVEAGKKLVNTAVFHSFLVVVAVINRFPFVRIHLTNIIPQFLCSRIAHVPCEVNIAKMKKESSTLSHNKSIYENLLPTSCNVKSRTNVSCQDTCFQRADQPAVSITASSGMDVSPSKSDGGSVSLDETMSTCDFLRSPEFEYIDNDDALAVNSIERKACSSLDISDPEGIAGNICKRDILVEIKTVDRVVGIDDNVTDPRLCATIACEIYKNLQASERKKMPRTDLVERIQGDINASMRAILIDWLVEVAEEYSFVPETLFLTVNYIDRYLSGNVIQRQRIQLLGVACMMIAAKYEEICAPQVEEFCYVADNTYFKKEVLQMESSVLNYLKFEMSAPTAGCFLTRFARAAQGINEFLSLLLKVPSMQLGYLANYLTELSLLEYGMLCYAPSLIAASAIFLAKFILNPSKRPWTLTLRHYTLYKPSDLRDCVKAIHRLVCNIHSSSLPAIREKYSQHKYEIELSYVKEGGIAKGSSGARKIV</sequence>
<protein>
    <recommendedName>
        <fullName evidence="10">Cyclin N-terminal domain-containing protein</fullName>
    </recommendedName>
</protein>
<evidence type="ECO:0000256" key="5">
    <source>
        <dbReference type="RuleBase" id="RU000383"/>
    </source>
</evidence>
<dbReference type="FunFam" id="1.10.472.10:FF:000167">
    <property type="entry name" value="Mitotic cyclin 6"/>
    <property type="match status" value="1"/>
</dbReference>
<feature type="domain" description="Cyclin-like" evidence="6">
    <location>
        <begin position="352"/>
        <end position="436"/>
    </location>
</feature>
<evidence type="ECO:0000256" key="1">
    <source>
        <dbReference type="ARBA" id="ARBA00006955"/>
    </source>
</evidence>
<dbReference type="EMBL" id="JACBKZ010000003">
    <property type="protein sequence ID" value="KAF5955073.1"/>
    <property type="molecule type" value="Genomic_DNA"/>
</dbReference>
<name>A0A7J7HQE7_CAMSI</name>
<dbReference type="InterPro" id="IPR004367">
    <property type="entry name" value="Cyclin_C-dom"/>
</dbReference>
<comment type="similarity">
    <text evidence="1">Belongs to the cyclin family. Cyclin AB subfamily.</text>
</comment>
<dbReference type="InterPro" id="IPR036915">
    <property type="entry name" value="Cyclin-like_sf"/>
</dbReference>
<dbReference type="PANTHER" id="PTHR10177">
    <property type="entry name" value="CYCLINS"/>
    <property type="match status" value="1"/>
</dbReference>
<keyword evidence="3 5" id="KW-0195">Cyclin</keyword>